<dbReference type="GO" id="GO:0005886">
    <property type="term" value="C:plasma membrane"/>
    <property type="evidence" value="ECO:0007669"/>
    <property type="project" value="UniProtKB-SubCell"/>
</dbReference>
<comment type="similarity">
    <text evidence="6">Belongs to the ABC-4 integral membrane protein family.</text>
</comment>
<organism evidence="10 11">
    <name type="scientific">Chryseolinea soli</name>
    <dbReference type="NCBI Taxonomy" id="2321403"/>
    <lineage>
        <taxon>Bacteria</taxon>
        <taxon>Pseudomonadati</taxon>
        <taxon>Bacteroidota</taxon>
        <taxon>Cytophagia</taxon>
        <taxon>Cytophagales</taxon>
        <taxon>Fulvivirgaceae</taxon>
        <taxon>Chryseolinea</taxon>
    </lineage>
</organism>
<keyword evidence="11" id="KW-1185">Reference proteome</keyword>
<keyword evidence="2" id="KW-1003">Cell membrane</keyword>
<dbReference type="GO" id="GO:0022857">
    <property type="term" value="F:transmembrane transporter activity"/>
    <property type="evidence" value="ECO:0007669"/>
    <property type="project" value="TreeGrafter"/>
</dbReference>
<feature type="transmembrane region" description="Helical" evidence="7">
    <location>
        <begin position="692"/>
        <end position="717"/>
    </location>
</feature>
<accession>A0A385SS09</accession>
<keyword evidence="4 7" id="KW-1133">Transmembrane helix</keyword>
<name>A0A385SS09_9BACT</name>
<evidence type="ECO:0000256" key="2">
    <source>
        <dbReference type="ARBA" id="ARBA00022475"/>
    </source>
</evidence>
<dbReference type="InterPro" id="IPR050250">
    <property type="entry name" value="Macrolide_Exporter_MacB"/>
</dbReference>
<feature type="domain" description="ABC3 transporter permease C-terminal" evidence="8">
    <location>
        <begin position="695"/>
        <end position="809"/>
    </location>
</feature>
<feature type="transmembrane region" description="Helical" evidence="7">
    <location>
        <begin position="44"/>
        <end position="67"/>
    </location>
</feature>
<comment type="subcellular location">
    <subcellularLocation>
        <location evidence="1">Cell membrane</location>
        <topology evidence="1">Multi-pass membrane protein</topology>
    </subcellularLocation>
</comment>
<dbReference type="Pfam" id="PF12704">
    <property type="entry name" value="MacB_PCD"/>
    <property type="match status" value="2"/>
</dbReference>
<dbReference type="InterPro" id="IPR003838">
    <property type="entry name" value="ABC3_permease_C"/>
</dbReference>
<evidence type="ECO:0000313" key="11">
    <source>
        <dbReference type="Proteomes" id="UP000266183"/>
    </source>
</evidence>
<evidence type="ECO:0000256" key="5">
    <source>
        <dbReference type="ARBA" id="ARBA00023136"/>
    </source>
</evidence>
<dbReference type="EMBL" id="CP032382">
    <property type="protein sequence ID" value="AYB32755.1"/>
    <property type="molecule type" value="Genomic_DNA"/>
</dbReference>
<protein>
    <submittedName>
        <fullName evidence="10">ABC transporter permease</fullName>
    </submittedName>
</protein>
<feature type="transmembrane region" description="Helical" evidence="7">
    <location>
        <begin position="358"/>
        <end position="387"/>
    </location>
</feature>
<feature type="transmembrane region" description="Helical" evidence="7">
    <location>
        <begin position="450"/>
        <end position="475"/>
    </location>
</feature>
<dbReference type="PANTHER" id="PTHR30572:SF4">
    <property type="entry name" value="ABC TRANSPORTER PERMEASE YTRF"/>
    <property type="match status" value="1"/>
</dbReference>
<proteinExistence type="inferred from homology"/>
<evidence type="ECO:0000256" key="1">
    <source>
        <dbReference type="ARBA" id="ARBA00004651"/>
    </source>
</evidence>
<dbReference type="KEGG" id="chk:D4L85_20195"/>
<dbReference type="InterPro" id="IPR025857">
    <property type="entry name" value="MacB_PCD"/>
</dbReference>
<feature type="domain" description="ABC3 transporter permease C-terminal" evidence="8">
    <location>
        <begin position="316"/>
        <end position="435"/>
    </location>
</feature>
<feature type="domain" description="MacB-like periplasmic core" evidence="9">
    <location>
        <begin position="461"/>
        <end position="618"/>
    </location>
</feature>
<dbReference type="Pfam" id="PF02687">
    <property type="entry name" value="FtsX"/>
    <property type="match status" value="2"/>
</dbReference>
<evidence type="ECO:0000259" key="8">
    <source>
        <dbReference type="Pfam" id="PF02687"/>
    </source>
</evidence>
<feature type="transmembrane region" description="Helical" evidence="7">
    <location>
        <begin position="775"/>
        <end position="799"/>
    </location>
</feature>
<evidence type="ECO:0000256" key="3">
    <source>
        <dbReference type="ARBA" id="ARBA00022692"/>
    </source>
</evidence>
<evidence type="ECO:0000256" key="4">
    <source>
        <dbReference type="ARBA" id="ARBA00022989"/>
    </source>
</evidence>
<feature type="transmembrane region" description="Helical" evidence="7">
    <location>
        <begin position="744"/>
        <end position="763"/>
    </location>
</feature>
<feature type="transmembrane region" description="Helical" evidence="7">
    <location>
        <begin position="312"/>
        <end position="337"/>
    </location>
</feature>
<evidence type="ECO:0000256" key="6">
    <source>
        <dbReference type="ARBA" id="ARBA00038076"/>
    </source>
</evidence>
<evidence type="ECO:0000259" key="9">
    <source>
        <dbReference type="Pfam" id="PF12704"/>
    </source>
</evidence>
<reference evidence="11" key="1">
    <citation type="submission" date="2018-09" db="EMBL/GenBank/DDBJ databases">
        <title>Chryseolinea sp. KIS68-18 isolated from soil.</title>
        <authorList>
            <person name="Weon H.-Y."/>
            <person name="Kwon S.-W."/>
            <person name="Lee S.A."/>
        </authorList>
    </citation>
    <scope>NUCLEOTIDE SEQUENCE [LARGE SCALE GENOMIC DNA]</scope>
    <source>
        <strain evidence="11">KIS68-18</strain>
    </source>
</reference>
<feature type="transmembrane region" description="Helical" evidence="7">
    <location>
        <begin position="407"/>
        <end position="429"/>
    </location>
</feature>
<evidence type="ECO:0000256" key="7">
    <source>
        <dbReference type="SAM" id="Phobius"/>
    </source>
</evidence>
<evidence type="ECO:0000313" key="10">
    <source>
        <dbReference type="EMBL" id="AYB32755.1"/>
    </source>
</evidence>
<keyword evidence="3 7" id="KW-0812">Transmembrane</keyword>
<dbReference type="Proteomes" id="UP000266183">
    <property type="component" value="Chromosome"/>
</dbReference>
<dbReference type="AlphaFoldDB" id="A0A385SS09"/>
<feature type="domain" description="MacB-like periplasmic core" evidence="9">
    <location>
        <begin position="47"/>
        <end position="265"/>
    </location>
</feature>
<dbReference type="PANTHER" id="PTHR30572">
    <property type="entry name" value="MEMBRANE COMPONENT OF TRANSPORTER-RELATED"/>
    <property type="match status" value="1"/>
</dbReference>
<gene>
    <name evidence="10" type="ORF">D4L85_20195</name>
</gene>
<keyword evidence="5 7" id="KW-0472">Membrane</keyword>
<sequence length="816" mass="92373">MAYFLDIGVQPVTHDCSLIVDLIKPRMIQNFLRITIRNMMKNKLFIFINVFGMGIAIACCIVAYFNWEFDARFNTHHVNAPTIYRVSSIREFEKQTTLYGHAPIPLGAAIRQNIPDVKHVMRLWWSYSDFKVEDNIFRAGLAYADPDIFDMFTFEFINGSPAALKDKSKVVLSDEMAIKLFGSTDVVGKMLTQVDGAILKEKEVGGVFKKQPAGSSFAEDSYTHFDNFFDDVKEVTENDWKNRDMLFVQIDDASRVPVVQKQLQTFVENNNKVREDFVIKEFLLDPFVGMAQRDENMDTWSRLHPSSPKAAVISPIVMAVLILLIACFNMTNTAIAISSRRLKEIGIRKVMGSVRVQLIVQFIGETMFICFVALIVGLFLGEVLLLSWNALWTEMKLTSHYLDNPSFLIFLVAVLFFTGLVAGSYPAFYISNFEPVSILKGQMKFGGTNYFTRTLLALQYAISLTAIIFAIAFYANSRYQSNFDLGFNEKSVIIAYVSNQGEFDTYRNAIQQNKDIVSVAGSKHSIFSSGYNDPIKYESKQMETDIIEVGDGYLNTMSMHLVEGRDFIKDSESDKKESIIVTEKLAKDFGWDKPLGKEILWMDTVKLYVIGVVKDIYTNGLWDKMDPLMLRYIGPEQYTHVIVSGPMDKMVSINKAMEAQWKQVFPNRIYNGRFIDEMTVEARQVNDNIVKMFAFLGIVALMLSGTGLYTLVSLNIIKKMKEIGIRKVLGASVSNITRIINTEFVIILVIASALGSWLSYYAVDWLMDSIWDYYLPMSGVTVAVSVFILFFISAAAIGYKVLGAATMNPVNTLRVE</sequence>